<dbReference type="EMBL" id="DRMS01000338">
    <property type="protein sequence ID" value="HFC92939.1"/>
    <property type="molecule type" value="Genomic_DNA"/>
</dbReference>
<proteinExistence type="predicted"/>
<dbReference type="AlphaFoldDB" id="A0A7V2T0P4"/>
<evidence type="ECO:0008006" key="3">
    <source>
        <dbReference type="Google" id="ProtNLM"/>
    </source>
</evidence>
<gene>
    <name evidence="2" type="ORF">ENJ51_09025</name>
</gene>
<protein>
    <recommendedName>
        <fullName evidence="3">YtkA-like domain-containing protein</fullName>
    </recommendedName>
</protein>
<keyword evidence="1" id="KW-0472">Membrane</keyword>
<name>A0A7V2T0P4_LEUMU</name>
<organism evidence="2">
    <name type="scientific">Leucothrix mucor</name>
    <dbReference type="NCBI Taxonomy" id="45248"/>
    <lineage>
        <taxon>Bacteria</taxon>
        <taxon>Pseudomonadati</taxon>
        <taxon>Pseudomonadota</taxon>
        <taxon>Gammaproteobacteria</taxon>
        <taxon>Thiotrichales</taxon>
        <taxon>Thiotrichaceae</taxon>
        <taxon>Leucothrix</taxon>
    </lineage>
</organism>
<evidence type="ECO:0000313" key="2">
    <source>
        <dbReference type="EMBL" id="HFC92939.1"/>
    </source>
</evidence>
<feature type="transmembrane region" description="Helical" evidence="1">
    <location>
        <begin position="12"/>
        <end position="30"/>
    </location>
</feature>
<dbReference type="Proteomes" id="UP000885750">
    <property type="component" value="Unassembled WGS sequence"/>
</dbReference>
<evidence type="ECO:0000256" key="1">
    <source>
        <dbReference type="SAM" id="Phobius"/>
    </source>
</evidence>
<sequence length="159" mass="17408">MINNSNKSEYLWTIGAILGFALLLVVGYKIKVSITPSIVATAPLDTSCDLRKGKCTTVFPTGEKISLSMTPNSIPVLRPLVLNVTIEGIDASNIEVDFIGIDMDMGYNRSKLNKINAGNFKGKVVIPACSHSRMEWEAQVLLHTSSGLIMAPFRFYTLK</sequence>
<accession>A0A7V2T0P4</accession>
<keyword evidence="1" id="KW-1133">Transmembrane helix</keyword>
<keyword evidence="1" id="KW-0812">Transmembrane</keyword>
<comment type="caution">
    <text evidence="2">The sequence shown here is derived from an EMBL/GenBank/DDBJ whole genome shotgun (WGS) entry which is preliminary data.</text>
</comment>
<reference evidence="2" key="1">
    <citation type="journal article" date="2020" name="mSystems">
        <title>Genome- and Community-Level Interaction Insights into Carbon Utilization and Element Cycling Functions of Hydrothermarchaeota in Hydrothermal Sediment.</title>
        <authorList>
            <person name="Zhou Z."/>
            <person name="Liu Y."/>
            <person name="Xu W."/>
            <person name="Pan J."/>
            <person name="Luo Z.H."/>
            <person name="Li M."/>
        </authorList>
    </citation>
    <scope>NUCLEOTIDE SEQUENCE [LARGE SCALE GENOMIC DNA]</scope>
    <source>
        <strain evidence="2">HyVt-493</strain>
    </source>
</reference>